<dbReference type="Proteomes" id="UP000289708">
    <property type="component" value="Unassembled WGS sequence"/>
</dbReference>
<proteinExistence type="predicted"/>
<evidence type="ECO:0000256" key="1">
    <source>
        <dbReference type="SAM" id="MobiDB-lite"/>
    </source>
</evidence>
<feature type="compositionally biased region" description="Low complexity" evidence="1">
    <location>
        <begin position="68"/>
        <end position="80"/>
    </location>
</feature>
<name>A0A4Q0M3G2_9HYPH</name>
<protein>
    <submittedName>
        <fullName evidence="2">Uncharacterized protein</fullName>
    </submittedName>
</protein>
<comment type="caution">
    <text evidence="2">The sequence shown here is derived from an EMBL/GenBank/DDBJ whole genome shotgun (WGS) entry which is preliminary data.</text>
</comment>
<feature type="region of interest" description="Disordered" evidence="1">
    <location>
        <begin position="66"/>
        <end position="85"/>
    </location>
</feature>
<keyword evidence="3" id="KW-1185">Reference proteome</keyword>
<evidence type="ECO:0000313" key="2">
    <source>
        <dbReference type="EMBL" id="RXF67209.1"/>
    </source>
</evidence>
<evidence type="ECO:0000313" key="3">
    <source>
        <dbReference type="Proteomes" id="UP000289708"/>
    </source>
</evidence>
<reference evidence="2 3" key="1">
    <citation type="submission" date="2018-12" db="EMBL/GenBank/DDBJ databases">
        <title>bacterium Hansschlegelia zhihuaiae S113.</title>
        <authorList>
            <person name="He J."/>
        </authorList>
    </citation>
    <scope>NUCLEOTIDE SEQUENCE [LARGE SCALE GENOMIC DNA]</scope>
    <source>
        <strain evidence="2 3">S 113</strain>
    </source>
</reference>
<accession>A0A4Q0M3G2</accession>
<gene>
    <name evidence="2" type="ORF">EK403_21630</name>
</gene>
<dbReference type="AlphaFoldDB" id="A0A4Q0M3G2"/>
<organism evidence="2 3">
    <name type="scientific">Hansschlegelia zhihuaiae</name>
    <dbReference type="NCBI Taxonomy" id="405005"/>
    <lineage>
        <taxon>Bacteria</taxon>
        <taxon>Pseudomonadati</taxon>
        <taxon>Pseudomonadota</taxon>
        <taxon>Alphaproteobacteria</taxon>
        <taxon>Hyphomicrobiales</taxon>
        <taxon>Methylopilaceae</taxon>
        <taxon>Hansschlegelia</taxon>
    </lineage>
</organism>
<dbReference type="RefSeq" id="WP_128779528.1">
    <property type="nucleotide sequence ID" value="NZ_RYFI01000036.1"/>
</dbReference>
<dbReference type="OrthoDB" id="7917008at2"/>
<sequence>MACGGDRHSGRVEAQAALILALLDEKDDITLAELQARLAEHGHGFGLGTLWWFFAARDHLEKDRARRGAGAARRPEAAAGLVRGPARARSRAARLLDET</sequence>
<dbReference type="EMBL" id="RYFI01000036">
    <property type="protein sequence ID" value="RXF67209.1"/>
    <property type="molecule type" value="Genomic_DNA"/>
</dbReference>